<feature type="non-terminal residue" evidence="2">
    <location>
        <position position="1"/>
    </location>
</feature>
<gene>
    <name evidence="2" type="ORF">METZ01_LOCUS171447</name>
</gene>
<dbReference type="GO" id="GO:0004175">
    <property type="term" value="F:endopeptidase activity"/>
    <property type="evidence" value="ECO:0007669"/>
    <property type="project" value="UniProtKB-ARBA"/>
</dbReference>
<evidence type="ECO:0000259" key="1">
    <source>
        <dbReference type="Pfam" id="PF02517"/>
    </source>
</evidence>
<name>A0A382BZU0_9ZZZZ</name>
<sequence length="68" mass="7707">ASSNITTLSFAFAHRLSVNSSFEVNFDILQFIYSGIHGSFFVAMRIYTESLLLPILAHSWSNISFYLL</sequence>
<feature type="domain" description="CAAX prenyl protease 2/Lysostaphin resistance protein A-like" evidence="1">
    <location>
        <begin position="5"/>
        <end position="63"/>
    </location>
</feature>
<dbReference type="Pfam" id="PF02517">
    <property type="entry name" value="Rce1-like"/>
    <property type="match status" value="1"/>
</dbReference>
<dbReference type="GO" id="GO:0080120">
    <property type="term" value="P:CAAX-box protein maturation"/>
    <property type="evidence" value="ECO:0007669"/>
    <property type="project" value="UniProtKB-ARBA"/>
</dbReference>
<dbReference type="InterPro" id="IPR003675">
    <property type="entry name" value="Rce1/LyrA-like_dom"/>
</dbReference>
<organism evidence="2">
    <name type="scientific">marine metagenome</name>
    <dbReference type="NCBI Taxonomy" id="408172"/>
    <lineage>
        <taxon>unclassified sequences</taxon>
        <taxon>metagenomes</taxon>
        <taxon>ecological metagenomes</taxon>
    </lineage>
</organism>
<reference evidence="2" key="1">
    <citation type="submission" date="2018-05" db="EMBL/GenBank/DDBJ databases">
        <authorList>
            <person name="Lanie J.A."/>
            <person name="Ng W.-L."/>
            <person name="Kazmierczak K.M."/>
            <person name="Andrzejewski T.M."/>
            <person name="Davidsen T.M."/>
            <person name="Wayne K.J."/>
            <person name="Tettelin H."/>
            <person name="Glass J.I."/>
            <person name="Rusch D."/>
            <person name="Podicherti R."/>
            <person name="Tsui H.-C.T."/>
            <person name="Winkler M.E."/>
        </authorList>
    </citation>
    <scope>NUCLEOTIDE SEQUENCE</scope>
</reference>
<dbReference type="AlphaFoldDB" id="A0A382BZU0"/>
<protein>
    <recommendedName>
        <fullName evidence="1">CAAX prenyl protease 2/Lysostaphin resistance protein A-like domain-containing protein</fullName>
    </recommendedName>
</protein>
<dbReference type="EMBL" id="UINC01031867">
    <property type="protein sequence ID" value="SVB18593.1"/>
    <property type="molecule type" value="Genomic_DNA"/>
</dbReference>
<evidence type="ECO:0000313" key="2">
    <source>
        <dbReference type="EMBL" id="SVB18593.1"/>
    </source>
</evidence>
<accession>A0A382BZU0</accession>
<proteinExistence type="predicted"/>